<dbReference type="InterPro" id="IPR036388">
    <property type="entry name" value="WH-like_DNA-bd_sf"/>
</dbReference>
<evidence type="ECO:0000313" key="3">
    <source>
        <dbReference type="Proteomes" id="UP001057580"/>
    </source>
</evidence>
<dbReference type="SUPFAM" id="SSF46785">
    <property type="entry name" value="Winged helix' DNA-binding domain"/>
    <property type="match status" value="1"/>
</dbReference>
<dbReference type="GeneID" id="74942111"/>
<feature type="region of interest" description="Disordered" evidence="1">
    <location>
        <begin position="101"/>
        <end position="123"/>
    </location>
</feature>
<name>A0A9E7R502_9EURY</name>
<dbReference type="RefSeq" id="WP_260595106.1">
    <property type="nucleotide sequence ID" value="NZ_CP104003.1"/>
</dbReference>
<dbReference type="AlphaFoldDB" id="A0A9E7R502"/>
<dbReference type="EMBL" id="CP104003">
    <property type="protein sequence ID" value="UWM55986.1"/>
    <property type="molecule type" value="Genomic_DNA"/>
</dbReference>
<accession>A0A9E7R502</accession>
<organism evidence="2 3">
    <name type="scientific">Salinirubellus salinus</name>
    <dbReference type="NCBI Taxonomy" id="1364945"/>
    <lineage>
        <taxon>Archaea</taxon>
        <taxon>Methanobacteriati</taxon>
        <taxon>Methanobacteriota</taxon>
        <taxon>Stenosarchaea group</taxon>
        <taxon>Halobacteria</taxon>
        <taxon>Halobacteriales</taxon>
        <taxon>Natronomonadaceae</taxon>
        <taxon>Salinirubellus</taxon>
    </lineage>
</organism>
<evidence type="ECO:0000256" key="1">
    <source>
        <dbReference type="SAM" id="MobiDB-lite"/>
    </source>
</evidence>
<dbReference type="InterPro" id="IPR011991">
    <property type="entry name" value="ArsR-like_HTH"/>
</dbReference>
<gene>
    <name evidence="2" type="ORF">N0B31_06775</name>
</gene>
<dbReference type="Proteomes" id="UP001057580">
    <property type="component" value="Chromosome"/>
</dbReference>
<dbReference type="CDD" id="cd00090">
    <property type="entry name" value="HTH_ARSR"/>
    <property type="match status" value="1"/>
</dbReference>
<dbReference type="Gene3D" id="1.10.10.10">
    <property type="entry name" value="Winged helix-like DNA-binding domain superfamily/Winged helix DNA-binding domain"/>
    <property type="match status" value="1"/>
</dbReference>
<proteinExistence type="predicted"/>
<dbReference type="KEGG" id="ssai:N0B31_06775"/>
<sequence length="123" mass="13738">MSSSASDGTADVDLVLSVLDDEGSRQLLLAADQHRSAQELADLTGIPNSTVYRKLDRLSEAGLVDEQTMLRTDGKHTTTYRTDFDAIRIAHGGFERFRAEVERAQEEPSERLADLWSQVREET</sequence>
<evidence type="ECO:0000313" key="2">
    <source>
        <dbReference type="EMBL" id="UWM55986.1"/>
    </source>
</evidence>
<reference evidence="2" key="1">
    <citation type="submission" date="2022-09" db="EMBL/GenBank/DDBJ databases">
        <title>Diverse halophilic archaea isolated from saline environments.</title>
        <authorList>
            <person name="Cui H.-L."/>
        </authorList>
    </citation>
    <scope>NUCLEOTIDE SEQUENCE</scope>
    <source>
        <strain evidence="2">ZS-35-S2</strain>
    </source>
</reference>
<keyword evidence="3" id="KW-1185">Reference proteome</keyword>
<protein>
    <submittedName>
        <fullName evidence="2">Helix-turn-helix domain-containing protein</fullName>
    </submittedName>
</protein>
<dbReference type="InterPro" id="IPR036390">
    <property type="entry name" value="WH_DNA-bd_sf"/>
</dbReference>
<dbReference type="Pfam" id="PF12840">
    <property type="entry name" value="HTH_20"/>
    <property type="match status" value="1"/>
</dbReference>